<keyword evidence="1" id="KW-1133">Transmembrane helix</keyword>
<keyword evidence="3" id="KW-1185">Reference proteome</keyword>
<dbReference type="EMBL" id="JARESE010000062">
    <property type="protein sequence ID" value="MDE8653627.1"/>
    <property type="molecule type" value="Genomic_DNA"/>
</dbReference>
<comment type="caution">
    <text evidence="2">The sequence shown here is derived from an EMBL/GenBank/DDBJ whole genome shotgun (WGS) entry which is preliminary data.</text>
</comment>
<name>A0ABT5WUT4_9SPHN</name>
<accession>A0ABT5WUT4</accession>
<reference evidence="2 3" key="1">
    <citation type="submission" date="2023-03" db="EMBL/GenBank/DDBJ databases">
        <title>NovoSphingobium album sp. nov. isolated from polycyclic aromatic hydrocarbons- and heavy-metal polluted soil.</title>
        <authorList>
            <person name="Liu Z."/>
            <person name="Wang K."/>
        </authorList>
    </citation>
    <scope>NUCLEOTIDE SEQUENCE [LARGE SCALE GENOMIC DNA]</scope>
    <source>
        <strain evidence="2 3">H3SJ31-1</strain>
    </source>
</reference>
<gene>
    <name evidence="2" type="ORF">PYV00_18155</name>
</gene>
<evidence type="ECO:0000313" key="2">
    <source>
        <dbReference type="EMBL" id="MDE8653627.1"/>
    </source>
</evidence>
<dbReference type="Pfam" id="PF07332">
    <property type="entry name" value="Phage_holin_3_6"/>
    <property type="match status" value="1"/>
</dbReference>
<keyword evidence="1" id="KW-0472">Membrane</keyword>
<evidence type="ECO:0000256" key="1">
    <source>
        <dbReference type="SAM" id="Phobius"/>
    </source>
</evidence>
<keyword evidence="1" id="KW-0812">Transmembrane</keyword>
<sequence length="127" mass="13298">MNTEPPVVAAEREDAADRSLQDDLRLLAADARAFAEAELAFQKSRAAFAGGEIRGIAILGVAAAVFLFFAVMALVVGLVIALAPVLTPWGSTAVVTCGLLAVTIGCVAVAARRWKRMMAIISIDERG</sequence>
<feature type="transmembrane region" description="Helical" evidence="1">
    <location>
        <begin position="55"/>
        <end position="83"/>
    </location>
</feature>
<dbReference type="RefSeq" id="WP_275229709.1">
    <property type="nucleotide sequence ID" value="NZ_JARESE010000062.1"/>
</dbReference>
<feature type="transmembrane region" description="Helical" evidence="1">
    <location>
        <begin position="89"/>
        <end position="111"/>
    </location>
</feature>
<evidence type="ECO:0000313" key="3">
    <source>
        <dbReference type="Proteomes" id="UP001216253"/>
    </source>
</evidence>
<organism evidence="2 3">
    <name type="scientific">Novosphingobium album</name>
    <name type="common">ex Liu et al. 2023</name>
    <dbReference type="NCBI Taxonomy" id="3031130"/>
    <lineage>
        <taxon>Bacteria</taxon>
        <taxon>Pseudomonadati</taxon>
        <taxon>Pseudomonadota</taxon>
        <taxon>Alphaproteobacteria</taxon>
        <taxon>Sphingomonadales</taxon>
        <taxon>Sphingomonadaceae</taxon>
        <taxon>Novosphingobium</taxon>
    </lineage>
</organism>
<dbReference type="InterPro" id="IPR009937">
    <property type="entry name" value="Phage_holin_3_6"/>
</dbReference>
<protein>
    <submittedName>
        <fullName evidence="2">Phage holin family protein</fullName>
    </submittedName>
</protein>
<dbReference type="Proteomes" id="UP001216253">
    <property type="component" value="Unassembled WGS sequence"/>
</dbReference>
<proteinExistence type="predicted"/>